<name>A0A6G8S3Z1_9GAMM</name>
<keyword evidence="2" id="KW-1185">Reference proteome</keyword>
<dbReference type="Proteomes" id="UP000501939">
    <property type="component" value="Chromosome"/>
</dbReference>
<gene>
    <name evidence="1" type="ORF">G8D99_07475</name>
</gene>
<evidence type="ECO:0000313" key="2">
    <source>
        <dbReference type="Proteomes" id="UP000501939"/>
    </source>
</evidence>
<reference evidence="1 2" key="1">
    <citation type="submission" date="2020-03" db="EMBL/GenBank/DDBJ databases">
        <authorList>
            <person name="Zhu W."/>
        </authorList>
    </citation>
    <scope>NUCLEOTIDE SEQUENCE [LARGE SCALE GENOMIC DNA]</scope>
    <source>
        <strain evidence="1 2">185</strain>
    </source>
</reference>
<dbReference type="KEGG" id="alj:G8D99_07475"/>
<proteinExistence type="predicted"/>
<dbReference type="AlphaFoldDB" id="A0A6G8S3Z1"/>
<dbReference type="EMBL" id="CP049916">
    <property type="protein sequence ID" value="QIO08872.1"/>
    <property type="molecule type" value="Genomic_DNA"/>
</dbReference>
<sequence length="147" mass="17208">MNEITIDKKLLVNLNNINFDNEDSFKISLMKVINNDFRKREYNGYVTYSFDCIFCQKKYIFSQTFFKGKKNGKPLLNWRDGNLTTQKMDMKNDFLEDVNLLKNSIENYGAIFIKAENNCRLIYKMNGLSMTIVPAIQDMSLAIELNV</sequence>
<protein>
    <submittedName>
        <fullName evidence="1">Uncharacterized protein</fullName>
    </submittedName>
</protein>
<accession>A0A6G8S3Z1</accession>
<dbReference type="RefSeq" id="WP_166011590.1">
    <property type="nucleotide sequence ID" value="NZ_CP049916.1"/>
</dbReference>
<organism evidence="1 2">
    <name type="scientific">Acinetobacter lanii</name>
    <dbReference type="NCBI Taxonomy" id="2715163"/>
    <lineage>
        <taxon>Bacteria</taxon>
        <taxon>Pseudomonadati</taxon>
        <taxon>Pseudomonadota</taxon>
        <taxon>Gammaproteobacteria</taxon>
        <taxon>Moraxellales</taxon>
        <taxon>Moraxellaceae</taxon>
        <taxon>Acinetobacter</taxon>
    </lineage>
</organism>
<evidence type="ECO:0000313" key="1">
    <source>
        <dbReference type="EMBL" id="QIO08872.1"/>
    </source>
</evidence>